<proteinExistence type="predicted"/>
<sequence>MDQNSTSRHVSDQNNVARAYENATINTGGGTSQAPSATGTTTMTITQQDATTNLEAPVLRLTLRPQPHVSWDEGVINNEGLGRKSSKRCCIFHKQRAFGESSTESSEEDGSGDDGSTSSSSSGGGGSGKARRPMTKKKKKKRGGVGKPKVPDYQRFHA</sequence>
<organism evidence="2 3">
    <name type="scientific">Cyclotella atomus</name>
    <dbReference type="NCBI Taxonomy" id="382360"/>
    <lineage>
        <taxon>Eukaryota</taxon>
        <taxon>Sar</taxon>
        <taxon>Stramenopiles</taxon>
        <taxon>Ochrophyta</taxon>
        <taxon>Bacillariophyta</taxon>
        <taxon>Coscinodiscophyceae</taxon>
        <taxon>Thalassiosirophycidae</taxon>
        <taxon>Stephanodiscales</taxon>
        <taxon>Stephanodiscaceae</taxon>
        <taxon>Cyclotella</taxon>
    </lineage>
</organism>
<comment type="caution">
    <text evidence="2">The sequence shown here is derived from an EMBL/GenBank/DDBJ whole genome shotgun (WGS) entry which is preliminary data.</text>
</comment>
<evidence type="ECO:0000313" key="2">
    <source>
        <dbReference type="EMBL" id="KAL3795851.1"/>
    </source>
</evidence>
<name>A0ABD3Q789_9STRA</name>
<dbReference type="EMBL" id="JALLPJ020000309">
    <property type="protein sequence ID" value="KAL3795851.1"/>
    <property type="molecule type" value="Genomic_DNA"/>
</dbReference>
<evidence type="ECO:0008006" key="4">
    <source>
        <dbReference type="Google" id="ProtNLM"/>
    </source>
</evidence>
<dbReference type="PANTHER" id="PTHR20835:SF0">
    <property type="entry name" value="E3 UBIQUITIN-PROTEIN LIGASE PPP1R11"/>
    <property type="match status" value="1"/>
</dbReference>
<feature type="compositionally biased region" description="Basic and acidic residues" evidence="1">
    <location>
        <begin position="149"/>
        <end position="158"/>
    </location>
</feature>
<dbReference type="InterPro" id="IPR011107">
    <property type="entry name" value="PPI_Ypi1"/>
</dbReference>
<protein>
    <recommendedName>
        <fullName evidence="4">Protein phosphatase 1 regulatory subunit 11</fullName>
    </recommendedName>
</protein>
<evidence type="ECO:0000256" key="1">
    <source>
        <dbReference type="SAM" id="MobiDB-lite"/>
    </source>
</evidence>
<feature type="region of interest" description="Disordered" evidence="1">
    <location>
        <begin position="96"/>
        <end position="158"/>
    </location>
</feature>
<dbReference type="PANTHER" id="PTHR20835">
    <property type="entry name" value="E3 UBIQUITIN-PROTEIN LIGASE PPP1R11-RELATED"/>
    <property type="match status" value="1"/>
</dbReference>
<gene>
    <name evidence="2" type="ORF">ACHAWO_010143</name>
</gene>
<dbReference type="Pfam" id="PF07491">
    <property type="entry name" value="PPI_Ypi1"/>
    <property type="match status" value="1"/>
</dbReference>
<accession>A0ABD3Q789</accession>
<evidence type="ECO:0000313" key="3">
    <source>
        <dbReference type="Proteomes" id="UP001530400"/>
    </source>
</evidence>
<feature type="compositionally biased region" description="Basic residues" evidence="1">
    <location>
        <begin position="129"/>
        <end position="144"/>
    </location>
</feature>
<dbReference type="AlphaFoldDB" id="A0ABD3Q789"/>
<reference evidence="2 3" key="1">
    <citation type="submission" date="2024-10" db="EMBL/GenBank/DDBJ databases">
        <title>Updated reference genomes for cyclostephanoid diatoms.</title>
        <authorList>
            <person name="Roberts W.R."/>
            <person name="Alverson A.J."/>
        </authorList>
    </citation>
    <scope>NUCLEOTIDE SEQUENCE [LARGE SCALE GENOMIC DNA]</scope>
    <source>
        <strain evidence="2 3">AJA010-31</strain>
    </source>
</reference>
<keyword evidence="3" id="KW-1185">Reference proteome</keyword>
<dbReference type="Proteomes" id="UP001530400">
    <property type="component" value="Unassembled WGS sequence"/>
</dbReference>